<reference evidence="1 2" key="1">
    <citation type="submission" date="2019-06" db="EMBL/GenBank/DDBJ databases">
        <title>Genomic Encyclopedia of Type Strains, Phase IV (KMG-V): Genome sequencing to study the core and pangenomes of soil and plant-associated prokaryotes.</title>
        <authorList>
            <person name="Whitman W."/>
        </authorList>
    </citation>
    <scope>NUCLEOTIDE SEQUENCE [LARGE SCALE GENOMIC DNA]</scope>
    <source>
        <strain evidence="1 2">BR 10556</strain>
    </source>
</reference>
<proteinExistence type="predicted"/>
<organism evidence="1 2">
    <name type="scientific">Bradyrhizobium sacchari</name>
    <dbReference type="NCBI Taxonomy" id="1399419"/>
    <lineage>
        <taxon>Bacteria</taxon>
        <taxon>Pseudomonadati</taxon>
        <taxon>Pseudomonadota</taxon>
        <taxon>Alphaproteobacteria</taxon>
        <taxon>Hyphomicrobiales</taxon>
        <taxon>Nitrobacteraceae</taxon>
        <taxon>Bradyrhizobium</taxon>
    </lineage>
</organism>
<evidence type="ECO:0000313" key="2">
    <source>
        <dbReference type="Proteomes" id="UP000315914"/>
    </source>
</evidence>
<dbReference type="EMBL" id="VITW01000005">
    <property type="protein sequence ID" value="TWB74162.1"/>
    <property type="molecule type" value="Genomic_DNA"/>
</dbReference>
<dbReference type="Proteomes" id="UP000315914">
    <property type="component" value="Unassembled WGS sequence"/>
</dbReference>
<sequence>MKRFTYSCFLPLHPVTICGGREARSQADHSSPQTWTTWPGDTSRYCRTGGW</sequence>
<comment type="caution">
    <text evidence="1">The sequence shown here is derived from an EMBL/GenBank/DDBJ whole genome shotgun (WGS) entry which is preliminary data.</text>
</comment>
<gene>
    <name evidence="1" type="ORF">FBZ95_105413</name>
</gene>
<evidence type="ECO:0000313" key="1">
    <source>
        <dbReference type="EMBL" id="TWB74162.1"/>
    </source>
</evidence>
<name>A0A560JSQ6_9BRAD</name>
<dbReference type="AlphaFoldDB" id="A0A560JSQ6"/>
<accession>A0A560JSQ6</accession>
<keyword evidence="2" id="KW-1185">Reference proteome</keyword>
<protein>
    <submittedName>
        <fullName evidence="1">Uncharacterized protein</fullName>
    </submittedName>
</protein>